<reference evidence="1 2" key="1">
    <citation type="submission" date="2013-08" db="EMBL/GenBank/DDBJ databases">
        <authorList>
            <person name="Weinstock G."/>
            <person name="Sodergren E."/>
            <person name="Wylie T."/>
            <person name="Fulton L."/>
            <person name="Fulton R."/>
            <person name="Fronick C."/>
            <person name="O'Laughlin M."/>
            <person name="Godfrey J."/>
            <person name="Miner T."/>
            <person name="Herter B."/>
            <person name="Appelbaum E."/>
            <person name="Cordes M."/>
            <person name="Lek S."/>
            <person name="Wollam A."/>
            <person name="Pepin K.H."/>
            <person name="Palsikar V.B."/>
            <person name="Mitreva M."/>
            <person name="Wilson R.K."/>
        </authorList>
    </citation>
    <scope>NUCLEOTIDE SEQUENCE [LARGE SCALE GENOMIC DNA]</scope>
    <source>
        <strain evidence="1 2">F0580</strain>
    </source>
</reference>
<organism evidence="1 2">
    <name type="scientific">Alloscardovia omnicolens F0580</name>
    <dbReference type="NCBI Taxonomy" id="1321816"/>
    <lineage>
        <taxon>Bacteria</taxon>
        <taxon>Bacillati</taxon>
        <taxon>Actinomycetota</taxon>
        <taxon>Actinomycetes</taxon>
        <taxon>Bifidobacteriales</taxon>
        <taxon>Bifidobacteriaceae</taxon>
        <taxon>Alloscardovia</taxon>
    </lineage>
</organism>
<accession>U1RDG6</accession>
<comment type="caution">
    <text evidence="1">The sequence shown here is derived from an EMBL/GenBank/DDBJ whole genome shotgun (WGS) entry which is preliminary data.</text>
</comment>
<keyword evidence="2" id="KW-1185">Reference proteome</keyword>
<dbReference type="EMBL" id="AWSI01000009">
    <property type="protein sequence ID" value="ERH31654.1"/>
    <property type="molecule type" value="Genomic_DNA"/>
</dbReference>
<name>U1RDG6_9BIFI</name>
<proteinExistence type="predicted"/>
<dbReference type="Proteomes" id="UP000016519">
    <property type="component" value="Unassembled WGS sequence"/>
</dbReference>
<evidence type="ECO:0000313" key="1">
    <source>
        <dbReference type="EMBL" id="ERH31654.1"/>
    </source>
</evidence>
<dbReference type="AlphaFoldDB" id="U1RDG6"/>
<sequence>MVDSNVNSVASLNTQCSRPQVVENWAYRVREQCEYGVRHSLRPLGCS</sequence>
<evidence type="ECO:0000313" key="2">
    <source>
        <dbReference type="Proteomes" id="UP000016519"/>
    </source>
</evidence>
<dbReference type="HOGENOM" id="CLU_3163859_0_0_11"/>
<gene>
    <name evidence="1" type="ORF">HMPREF9244_00087</name>
</gene>
<protein>
    <submittedName>
        <fullName evidence="1">Uncharacterized protein</fullName>
    </submittedName>
</protein>